<dbReference type="Gene3D" id="2.60.40.10">
    <property type="entry name" value="Immunoglobulins"/>
    <property type="match status" value="2"/>
</dbReference>
<dbReference type="EMBL" id="CP004144">
    <property type="protein sequence ID" value="AGF98283.1"/>
    <property type="molecule type" value="Genomic_DNA"/>
</dbReference>
<sequence>MSKNSFLKIISLFLGIMLCAATIPASFAQIENIEKSAAGPASTTGSNKIVIHDINPGYFDLYLQQGESSSFTVSFKNNGKKSLDIEPKIASVPYSIDFNESWISISPANVTVEAGAEQEFTVEVNIPEDAGTGYYETYIAFTDDVYSEEDYYPQYVNAMYLSISISAITHEINPAYYDLYLRQGDNEVFNVSFKNNGNKALEIEPKVVDVPYSVDFNESWISVFPANVTVEAGAEQEFTVEVNIPEDEEGGYYEACIAFTDDVYSEEDPYPQYINSMYLSISVPVYPKLELQTNYIDDTVEAGKEYEYTVKIKNVAGKNITIDPEVTGYSYSFDEFGLDDDEIEITAPSTLEPGEIADMIIRVPVPENATGTYDRYIEMKVNGGENGGYEPQLELYLTVMHQPSVPYVKTFSTKNEDPITIEVSTYSYGPDSWLRNPPRDEVPSFELSMKYNSTPADMTLVKTTMNGDVSIGGDYFPSWSNNEHDIYQSSGSYYTETYVVSGAIGDWKLEILPKNAQNFHYSISIERFGINSE</sequence>
<protein>
    <recommendedName>
        <fullName evidence="1">BACON domain-containing protein</fullName>
    </recommendedName>
</protein>
<evidence type="ECO:0000313" key="2">
    <source>
        <dbReference type="EMBL" id="AGF98283.1"/>
    </source>
</evidence>
<accession>M1QDE6</accession>
<dbReference type="KEGG" id="mmaz:MmTuc01_3014"/>
<feature type="domain" description="BACON" evidence="1">
    <location>
        <begin position="66"/>
        <end position="136"/>
    </location>
</feature>
<reference evidence="2 3" key="1">
    <citation type="journal article" date="2013" name="Genome Announc.">
        <title>Complete Genome of a Methanosarcina mazei Strain Isolated from Sediment Samples from an Amazonian Flooded Area.</title>
        <authorList>
            <person name="Assis das Gracas D."/>
            <person name="Thiago Juca Ramos R."/>
            <person name="Vieira Araujo A.C."/>
            <person name="Zahlouth R."/>
            <person name="Ribeiro Carneiro A."/>
            <person name="Souza Lopes T."/>
            <person name="Azevedo Barauna R."/>
            <person name="Azevedo V."/>
            <person name="Cruz Schneider M.P."/>
            <person name="Pellizari V.H."/>
            <person name="Silva A."/>
        </authorList>
    </citation>
    <scope>NUCLEOTIDE SEQUENCE [LARGE SCALE GENOMIC DNA]</scope>
    <source>
        <strain evidence="2 3">Tuc01</strain>
    </source>
</reference>
<gene>
    <name evidence="2" type="ORF">MmTuc01_3014</name>
</gene>
<dbReference type="Pfam" id="PF19190">
    <property type="entry name" value="BACON_2"/>
    <property type="match status" value="2"/>
</dbReference>
<dbReference type="InterPro" id="IPR013783">
    <property type="entry name" value="Ig-like_fold"/>
</dbReference>
<name>M1QDE6_METMZ</name>
<dbReference type="BioCyc" id="MMAZ1236903:G139K-2868-MONOMER"/>
<dbReference type="AlphaFoldDB" id="M1QDE6"/>
<evidence type="ECO:0000313" key="3">
    <source>
        <dbReference type="Proteomes" id="UP000011718"/>
    </source>
</evidence>
<organism evidence="2 3">
    <name type="scientific">Methanosarcina mazei Tuc01</name>
    <dbReference type="NCBI Taxonomy" id="1236903"/>
    <lineage>
        <taxon>Archaea</taxon>
        <taxon>Methanobacteriati</taxon>
        <taxon>Methanobacteriota</taxon>
        <taxon>Stenosarchaea group</taxon>
        <taxon>Methanomicrobia</taxon>
        <taxon>Methanosarcinales</taxon>
        <taxon>Methanosarcinaceae</taxon>
        <taxon>Methanosarcina</taxon>
    </lineage>
</organism>
<dbReference type="Proteomes" id="UP000011718">
    <property type="component" value="Chromosome"/>
</dbReference>
<dbReference type="PANTHER" id="PTHR39198:SF1">
    <property type="entry name" value="ALPHA-GALACTOSIDASE NEW3 DOMAIN-CONTAINING PROTEIN"/>
    <property type="match status" value="1"/>
</dbReference>
<proteinExistence type="predicted"/>
<dbReference type="PANTHER" id="PTHR39198">
    <property type="entry name" value="HYPOTHETICAL MEMBRANE PROTEIN, CONSERVED"/>
    <property type="match status" value="1"/>
</dbReference>
<feature type="domain" description="BACON" evidence="1">
    <location>
        <begin position="171"/>
        <end position="254"/>
    </location>
</feature>
<dbReference type="HOGENOM" id="CLU_038781_0_0_2"/>
<evidence type="ECO:0000259" key="1">
    <source>
        <dbReference type="Pfam" id="PF19190"/>
    </source>
</evidence>
<dbReference type="InterPro" id="IPR024361">
    <property type="entry name" value="BACON"/>
</dbReference>